<dbReference type="NCBIfam" id="NF040713">
    <property type="entry name" value="ZapE"/>
    <property type="match status" value="1"/>
</dbReference>
<dbReference type="EMBL" id="JACATZ010000001">
    <property type="protein sequence ID" value="NWJ44464.1"/>
    <property type="molecule type" value="Genomic_DNA"/>
</dbReference>
<keyword evidence="3" id="KW-0131">Cell cycle</keyword>
<gene>
    <name evidence="3" type="primary">zapE</name>
    <name evidence="3" type="ORF">HXX08_01160</name>
</gene>
<proteinExistence type="predicted"/>
<keyword evidence="1" id="KW-0547">Nucleotide-binding</keyword>
<evidence type="ECO:0000313" key="4">
    <source>
        <dbReference type="Proteomes" id="UP000521676"/>
    </source>
</evidence>
<dbReference type="Pfam" id="PF03969">
    <property type="entry name" value="AFG1_ATPase"/>
    <property type="match status" value="1"/>
</dbReference>
<accession>A0A8T7LQZ8</accession>
<organism evidence="3 4">
    <name type="scientific">Candidatus Chlorohelix allophototropha</name>
    <dbReference type="NCBI Taxonomy" id="3003348"/>
    <lineage>
        <taxon>Bacteria</taxon>
        <taxon>Bacillati</taxon>
        <taxon>Chloroflexota</taxon>
        <taxon>Chloroflexia</taxon>
        <taxon>Candidatus Chloroheliales</taxon>
        <taxon>Candidatus Chloroheliaceae</taxon>
        <taxon>Candidatus Chlorohelix</taxon>
    </lineage>
</organism>
<dbReference type="PANTHER" id="PTHR12169:SF6">
    <property type="entry name" value="AFG1-LIKE ATPASE"/>
    <property type="match status" value="1"/>
</dbReference>
<dbReference type="PANTHER" id="PTHR12169">
    <property type="entry name" value="ATPASE N2B"/>
    <property type="match status" value="1"/>
</dbReference>
<keyword evidence="3" id="KW-0132">Cell division</keyword>
<dbReference type="GO" id="GO:0051301">
    <property type="term" value="P:cell division"/>
    <property type="evidence" value="ECO:0007669"/>
    <property type="project" value="UniProtKB-KW"/>
</dbReference>
<evidence type="ECO:0000313" key="3">
    <source>
        <dbReference type="EMBL" id="NWJ44464.1"/>
    </source>
</evidence>
<name>A0A8T7LQZ8_9CHLR</name>
<comment type="caution">
    <text evidence="3">The sequence shown here is derived from an EMBL/GenBank/DDBJ whole genome shotgun (WGS) entry which is preliminary data.</text>
</comment>
<keyword evidence="2" id="KW-0067">ATP-binding</keyword>
<dbReference type="AlphaFoldDB" id="A0A8T7LQZ8"/>
<dbReference type="Gene3D" id="3.40.50.300">
    <property type="entry name" value="P-loop containing nucleotide triphosphate hydrolases"/>
    <property type="match status" value="1"/>
</dbReference>
<dbReference type="GO" id="GO:0005524">
    <property type="term" value="F:ATP binding"/>
    <property type="evidence" value="ECO:0007669"/>
    <property type="project" value="UniProtKB-KW"/>
</dbReference>
<dbReference type="GO" id="GO:0016887">
    <property type="term" value="F:ATP hydrolysis activity"/>
    <property type="evidence" value="ECO:0007669"/>
    <property type="project" value="InterPro"/>
</dbReference>
<reference evidence="3 4" key="1">
    <citation type="submission" date="2020-06" db="EMBL/GenBank/DDBJ databases">
        <title>Anoxygenic phototrophic Chloroflexota member uses a Type I reaction center.</title>
        <authorList>
            <person name="Tsuji J.M."/>
            <person name="Shaw N.A."/>
            <person name="Nagashima S."/>
            <person name="Venkiteswaran J."/>
            <person name="Schiff S.L."/>
            <person name="Hanada S."/>
            <person name="Tank M."/>
            <person name="Neufeld J.D."/>
        </authorList>
    </citation>
    <scope>NUCLEOTIDE SEQUENCE [LARGE SCALE GENOMIC DNA]</scope>
    <source>
        <strain evidence="3">L227-S17</strain>
    </source>
</reference>
<dbReference type="InterPro" id="IPR005654">
    <property type="entry name" value="ATPase_AFG1-like"/>
</dbReference>
<sequence length="346" mass="38907">MTFDQIDCEVSIEEVVGGFVPTPRFSHVSFESYRPDPKQPSQASTLQRLREYVSGIQAERGERGGLLGFLKKKTPVAIKGLYLDGGYGVGKTHLLASAYLEAPAPKAYLSFQELAYAIGAKGMAPAIEAFKPYRLICVDEFELDDVGNTMLAKTFIRGVMEGGNTHILTTSNTLPSELGQGRFNADDFKREIGIIAQSFESIRLEGEDYRHRAYGENVLSEGIYASDSAALHNAYTHYMPLKSSKLYTTFDELLKHLAAHHPIRYSRLLVPLEVVFIEGLAPFHEQIDALRFVHFIDKLYDQRVKLAVSARCTLPDLFLPEYRDKGYAKKYRRCLSRLHELISEGI</sequence>
<evidence type="ECO:0000256" key="2">
    <source>
        <dbReference type="ARBA" id="ARBA00022840"/>
    </source>
</evidence>
<protein>
    <submittedName>
        <fullName evidence="3">Cell division protein ZapE</fullName>
    </submittedName>
</protein>
<dbReference type="Proteomes" id="UP000521676">
    <property type="component" value="Unassembled WGS sequence"/>
</dbReference>
<dbReference type="GO" id="GO:0005737">
    <property type="term" value="C:cytoplasm"/>
    <property type="evidence" value="ECO:0007669"/>
    <property type="project" value="TreeGrafter"/>
</dbReference>
<evidence type="ECO:0000256" key="1">
    <source>
        <dbReference type="ARBA" id="ARBA00022741"/>
    </source>
</evidence>
<dbReference type="InterPro" id="IPR027417">
    <property type="entry name" value="P-loop_NTPase"/>
</dbReference>
<dbReference type="SUPFAM" id="SSF52540">
    <property type="entry name" value="P-loop containing nucleoside triphosphate hydrolases"/>
    <property type="match status" value="1"/>
</dbReference>